<dbReference type="InterPro" id="IPR036390">
    <property type="entry name" value="WH_DNA-bd_sf"/>
</dbReference>
<keyword evidence="1" id="KW-0489">Methyltransferase</keyword>
<dbReference type="Proteomes" id="UP000054342">
    <property type="component" value="Unassembled WGS sequence"/>
</dbReference>
<dbReference type="HOGENOM" id="CLU_005533_0_5_1"/>
<dbReference type="SUPFAM" id="SSF46785">
    <property type="entry name" value="Winged helix' DNA-binding domain"/>
    <property type="match status" value="1"/>
</dbReference>
<name>A0A0D2F095_9EURO</name>
<dbReference type="AlphaFoldDB" id="A0A0D2F095"/>
<dbReference type="GO" id="GO:0032259">
    <property type="term" value="P:methylation"/>
    <property type="evidence" value="ECO:0007669"/>
    <property type="project" value="UniProtKB-KW"/>
</dbReference>
<dbReference type="PANTHER" id="PTHR43712">
    <property type="entry name" value="PUTATIVE (AFU_ORTHOLOGUE AFUA_4G14580)-RELATED"/>
    <property type="match status" value="1"/>
</dbReference>
<dbReference type="Gene3D" id="1.10.10.10">
    <property type="entry name" value="Winged helix-like DNA-binding domain superfamily/Winged helix DNA-binding domain"/>
    <property type="match status" value="1"/>
</dbReference>
<proteinExistence type="predicted"/>
<dbReference type="InterPro" id="IPR001077">
    <property type="entry name" value="COMT_C"/>
</dbReference>
<accession>A0A0D2F095</accession>
<dbReference type="InterPro" id="IPR016461">
    <property type="entry name" value="COMT-like"/>
</dbReference>
<dbReference type="PROSITE" id="PS51683">
    <property type="entry name" value="SAM_OMT_II"/>
    <property type="match status" value="1"/>
</dbReference>
<dbReference type="RefSeq" id="XP_013313998.1">
    <property type="nucleotide sequence ID" value="XM_013458544.1"/>
</dbReference>
<evidence type="ECO:0000259" key="5">
    <source>
        <dbReference type="Pfam" id="PF08100"/>
    </source>
</evidence>
<keyword evidence="3" id="KW-0949">S-adenosyl-L-methionine</keyword>
<keyword evidence="2" id="KW-0808">Transferase</keyword>
<reference evidence="6 7" key="1">
    <citation type="submission" date="2015-01" db="EMBL/GenBank/DDBJ databases">
        <title>The Genome Sequence of Exophiala xenobiotica CBS118157.</title>
        <authorList>
            <consortium name="The Broad Institute Genomics Platform"/>
            <person name="Cuomo C."/>
            <person name="de Hoog S."/>
            <person name="Gorbushina A."/>
            <person name="Stielow B."/>
            <person name="Teixiera M."/>
            <person name="Abouelleil A."/>
            <person name="Chapman S.B."/>
            <person name="Priest M."/>
            <person name="Young S.K."/>
            <person name="Wortman J."/>
            <person name="Nusbaum C."/>
            <person name="Birren B."/>
        </authorList>
    </citation>
    <scope>NUCLEOTIDE SEQUENCE [LARGE SCALE GENOMIC DNA]</scope>
    <source>
        <strain evidence="6 7">CBS 118157</strain>
    </source>
</reference>
<dbReference type="GO" id="GO:0046983">
    <property type="term" value="F:protein dimerization activity"/>
    <property type="evidence" value="ECO:0007669"/>
    <property type="project" value="InterPro"/>
</dbReference>
<feature type="domain" description="O-methyltransferase dimerisation" evidence="5">
    <location>
        <begin position="82"/>
        <end position="150"/>
    </location>
</feature>
<dbReference type="Pfam" id="PF08100">
    <property type="entry name" value="Dimerisation"/>
    <property type="match status" value="1"/>
</dbReference>
<dbReference type="GeneID" id="25330897"/>
<organism evidence="6 7">
    <name type="scientific">Exophiala xenobiotica</name>
    <dbReference type="NCBI Taxonomy" id="348802"/>
    <lineage>
        <taxon>Eukaryota</taxon>
        <taxon>Fungi</taxon>
        <taxon>Dikarya</taxon>
        <taxon>Ascomycota</taxon>
        <taxon>Pezizomycotina</taxon>
        <taxon>Eurotiomycetes</taxon>
        <taxon>Chaetothyriomycetidae</taxon>
        <taxon>Chaetothyriales</taxon>
        <taxon>Herpotrichiellaceae</taxon>
        <taxon>Exophiala</taxon>
    </lineage>
</organism>
<dbReference type="OrthoDB" id="4137693at2759"/>
<dbReference type="InterPro" id="IPR012967">
    <property type="entry name" value="COMT_dimerisation"/>
</dbReference>
<dbReference type="EMBL" id="KN847321">
    <property type="protein sequence ID" value="KIW53414.1"/>
    <property type="molecule type" value="Genomic_DNA"/>
</dbReference>
<evidence type="ECO:0000256" key="1">
    <source>
        <dbReference type="ARBA" id="ARBA00022603"/>
    </source>
</evidence>
<sequence>MSLLSSLLSNIAVQGKNLEDFLDKDSPSLYETAAWKYDEELLPREAWEASQMLLADCQQLIALLMPRKLKLMYESISNNAAVALDVACDLKVADKIAGNGGEITLAQLARDCGTSEHKLGCTMRLLSHRHIFSEIAQDVFRNNRHSSELISGNGARECCLLETEDAYKAGPAWLTVMKDPKRMNSIDAKDGAFAEVFGKGVLEYIFTPEGATCMTNMTVGVPWMSTITVAATRSDLPWDSYGSTICDVGAGLGSVMLEVKKTYPTMNVICQELEHMIPVMQKTFEGHEQQMANGEIKLEVHDYFTPQETVADAYWLRGVIREYEDDVAAKVLANLKPALKKNPKARVFVNELFVPRLITSKNMANEAASQQISRQQSGWPLITQMQQLGGQQLFSGKERTFEEIKNIGEMAGLRFVKYHRFRMFTGVAEFELPSSPKL</sequence>
<dbReference type="PANTHER" id="PTHR43712:SF2">
    <property type="entry name" value="O-METHYLTRANSFERASE CICE"/>
    <property type="match status" value="1"/>
</dbReference>
<feature type="domain" description="O-methyltransferase C-terminal" evidence="4">
    <location>
        <begin position="191"/>
        <end position="356"/>
    </location>
</feature>
<dbReference type="InterPro" id="IPR029063">
    <property type="entry name" value="SAM-dependent_MTases_sf"/>
</dbReference>
<keyword evidence="7" id="KW-1185">Reference proteome</keyword>
<evidence type="ECO:0000259" key="4">
    <source>
        <dbReference type="Pfam" id="PF00891"/>
    </source>
</evidence>
<dbReference type="InterPro" id="IPR036388">
    <property type="entry name" value="WH-like_DNA-bd_sf"/>
</dbReference>
<evidence type="ECO:0000313" key="7">
    <source>
        <dbReference type="Proteomes" id="UP000054342"/>
    </source>
</evidence>
<protein>
    <submittedName>
        <fullName evidence="6">Uncharacterized protein</fullName>
    </submittedName>
</protein>
<dbReference type="GO" id="GO:0008171">
    <property type="term" value="F:O-methyltransferase activity"/>
    <property type="evidence" value="ECO:0007669"/>
    <property type="project" value="InterPro"/>
</dbReference>
<evidence type="ECO:0000313" key="6">
    <source>
        <dbReference type="EMBL" id="KIW53414.1"/>
    </source>
</evidence>
<dbReference type="SUPFAM" id="SSF53335">
    <property type="entry name" value="S-adenosyl-L-methionine-dependent methyltransferases"/>
    <property type="match status" value="1"/>
</dbReference>
<dbReference type="Gene3D" id="3.40.50.150">
    <property type="entry name" value="Vaccinia Virus protein VP39"/>
    <property type="match status" value="1"/>
</dbReference>
<gene>
    <name evidence="6" type="ORF">PV05_08989</name>
</gene>
<dbReference type="Pfam" id="PF00891">
    <property type="entry name" value="Methyltransf_2"/>
    <property type="match status" value="1"/>
</dbReference>
<evidence type="ECO:0000256" key="3">
    <source>
        <dbReference type="ARBA" id="ARBA00022691"/>
    </source>
</evidence>
<dbReference type="STRING" id="348802.A0A0D2F095"/>
<evidence type="ECO:0000256" key="2">
    <source>
        <dbReference type="ARBA" id="ARBA00022679"/>
    </source>
</evidence>